<evidence type="ECO:0000313" key="4">
    <source>
        <dbReference type="Proteomes" id="UP001201273"/>
    </source>
</evidence>
<dbReference type="Pfam" id="PF08021">
    <property type="entry name" value="FAD_binding_9"/>
    <property type="match status" value="1"/>
</dbReference>
<protein>
    <submittedName>
        <fullName evidence="3">Siderophore-interacting protein</fullName>
    </submittedName>
</protein>
<evidence type="ECO:0000259" key="2">
    <source>
        <dbReference type="PROSITE" id="PS51384"/>
    </source>
</evidence>
<dbReference type="Gene3D" id="2.40.30.10">
    <property type="entry name" value="Translation factors"/>
    <property type="match status" value="1"/>
</dbReference>
<dbReference type="PANTHER" id="PTHR30157">
    <property type="entry name" value="FERRIC REDUCTASE, NADPH-DEPENDENT"/>
    <property type="match status" value="1"/>
</dbReference>
<dbReference type="InterPro" id="IPR017938">
    <property type="entry name" value="Riboflavin_synthase-like_b-brl"/>
</dbReference>
<comment type="caution">
    <text evidence="3">The sequence shown here is derived from an EMBL/GenBank/DDBJ whole genome shotgun (WGS) entry which is preliminary data.</text>
</comment>
<dbReference type="PANTHER" id="PTHR30157:SF0">
    <property type="entry name" value="NADPH-DEPENDENT FERRIC-CHELATE REDUCTASE"/>
    <property type="match status" value="1"/>
</dbReference>
<dbReference type="SUPFAM" id="SSF63380">
    <property type="entry name" value="Riboflavin synthase domain-like"/>
    <property type="match status" value="1"/>
</dbReference>
<keyword evidence="4" id="KW-1185">Reference proteome</keyword>
<dbReference type="InterPro" id="IPR017927">
    <property type="entry name" value="FAD-bd_FR_type"/>
</dbReference>
<comment type="similarity">
    <text evidence="1">Belongs to the SIP oxidoreductase family.</text>
</comment>
<dbReference type="RefSeq" id="WP_233054760.1">
    <property type="nucleotide sequence ID" value="NZ_JAIMJA010000029.1"/>
</dbReference>
<dbReference type="PROSITE" id="PS51384">
    <property type="entry name" value="FAD_FR"/>
    <property type="match status" value="1"/>
</dbReference>
<organism evidence="3 4">
    <name type="scientific">Motilimonas cestriensis</name>
    <dbReference type="NCBI Taxonomy" id="2742685"/>
    <lineage>
        <taxon>Bacteria</taxon>
        <taxon>Pseudomonadati</taxon>
        <taxon>Pseudomonadota</taxon>
        <taxon>Gammaproteobacteria</taxon>
        <taxon>Alteromonadales</taxon>
        <taxon>Alteromonadales genera incertae sedis</taxon>
        <taxon>Motilimonas</taxon>
    </lineage>
</organism>
<dbReference type="CDD" id="cd06193">
    <property type="entry name" value="siderophore_interacting"/>
    <property type="match status" value="1"/>
</dbReference>
<gene>
    <name evidence="3" type="ORF">K6Y31_19735</name>
</gene>
<dbReference type="InterPro" id="IPR039374">
    <property type="entry name" value="SIP_fam"/>
</dbReference>
<sequence>MPQQPSTKIRQPILVTVKSVRDISPHLRRICFTGPALASYPFQCNGAHIKIMLPQPHQLEPILPTMTSKGPRWESDKDKPILRTFSIRAFREAEQEIEIDFALHGDLGPATRFATHVKIGDVLGISPPGGPEPMLKPARYYYMAGDLTALPAISAMIADMPSTSQGYIALLVPSKTDIDDLAVPTGVTVRWFVGQPAQSDRLIQSFIEQTLQSEDSYFWFGGEETIVVGLRRHVRRHLDIERTQVYAIPYWRNGQSEDAYHQRRHDVLEN</sequence>
<name>A0ABS8WFS1_9GAMM</name>
<evidence type="ECO:0000256" key="1">
    <source>
        <dbReference type="ARBA" id="ARBA00035644"/>
    </source>
</evidence>
<dbReference type="Proteomes" id="UP001201273">
    <property type="component" value="Unassembled WGS sequence"/>
</dbReference>
<accession>A0ABS8WFS1</accession>
<proteinExistence type="inferred from homology"/>
<reference evidence="3 4" key="1">
    <citation type="journal article" date="2022" name="Environ. Microbiol. Rep.">
        <title>Eco-phylogenetic analyses reveal divergent evolution of vitamin B12 metabolism in the marine bacterial family 'Psychromonadaceae'.</title>
        <authorList>
            <person name="Jin X."/>
            <person name="Yang Y."/>
            <person name="Cao H."/>
            <person name="Gao B."/>
            <person name="Zhao Z."/>
        </authorList>
    </citation>
    <scope>NUCLEOTIDE SEQUENCE [LARGE SCALE GENOMIC DNA]</scope>
    <source>
        <strain evidence="3 4">MKS20</strain>
    </source>
</reference>
<dbReference type="EMBL" id="JAIMJA010000029">
    <property type="protein sequence ID" value="MCE2597012.1"/>
    <property type="molecule type" value="Genomic_DNA"/>
</dbReference>
<dbReference type="InterPro" id="IPR039261">
    <property type="entry name" value="FNR_nucleotide-bd"/>
</dbReference>
<feature type="domain" description="FAD-binding FR-type" evidence="2">
    <location>
        <begin position="10"/>
        <end position="135"/>
    </location>
</feature>
<dbReference type="InterPro" id="IPR013113">
    <property type="entry name" value="SIP_FAD-bd"/>
</dbReference>
<dbReference type="Gene3D" id="3.40.50.80">
    <property type="entry name" value="Nucleotide-binding domain of ferredoxin-NADP reductase (FNR) module"/>
    <property type="match status" value="1"/>
</dbReference>
<dbReference type="Pfam" id="PF04954">
    <property type="entry name" value="SIP"/>
    <property type="match status" value="1"/>
</dbReference>
<dbReference type="InterPro" id="IPR007037">
    <property type="entry name" value="SIP_rossman_dom"/>
</dbReference>
<evidence type="ECO:0000313" key="3">
    <source>
        <dbReference type="EMBL" id="MCE2597012.1"/>
    </source>
</evidence>